<evidence type="ECO:0000313" key="1">
    <source>
        <dbReference type="EMBL" id="CAF9935086.1"/>
    </source>
</evidence>
<dbReference type="SUPFAM" id="SSF75304">
    <property type="entry name" value="Amidase signature (AS) enzymes"/>
    <property type="match status" value="1"/>
</dbReference>
<sequence>MFSKSARDLASLLTALVGYDTKDPVTLEALPFVSHNYSMDLASDWSDWRLGIADRKWFWSLYDDQEDNPDELKMFNHGTLTVARMRDLGASVFGDVHIPSAFNAEAPAPALMGRIIRHEMKTGVRRLFSSLKDSTVKSLEDLVLFNNRHPDLAFSRDNPGQGYLERALRENFTLEEYQSDLKQAQVWGVDYGIDYVLDRYNLDALIVPGWSEMSVFAAWASK</sequence>
<reference evidence="1" key="1">
    <citation type="submission" date="2021-03" db="EMBL/GenBank/DDBJ databases">
        <authorList>
            <person name="Tagirdzhanova G."/>
        </authorList>
    </citation>
    <scope>NUCLEOTIDE SEQUENCE</scope>
</reference>
<dbReference type="PANTHER" id="PTHR42678:SF34">
    <property type="entry name" value="OS04G0183300 PROTEIN"/>
    <property type="match status" value="1"/>
</dbReference>
<dbReference type="EMBL" id="CAJPDT010000081">
    <property type="protein sequence ID" value="CAF9935086.1"/>
    <property type="molecule type" value="Genomic_DNA"/>
</dbReference>
<dbReference type="AlphaFoldDB" id="A0A8H3G2L3"/>
<dbReference type="Proteomes" id="UP000664534">
    <property type="component" value="Unassembled WGS sequence"/>
</dbReference>
<proteinExistence type="predicted"/>
<evidence type="ECO:0000313" key="2">
    <source>
        <dbReference type="Proteomes" id="UP000664534"/>
    </source>
</evidence>
<protein>
    <submittedName>
        <fullName evidence="1">Uncharacterized protein</fullName>
    </submittedName>
</protein>
<dbReference type="OrthoDB" id="566138at2759"/>
<organism evidence="1 2">
    <name type="scientific">Imshaugia aleurites</name>
    <dbReference type="NCBI Taxonomy" id="172621"/>
    <lineage>
        <taxon>Eukaryota</taxon>
        <taxon>Fungi</taxon>
        <taxon>Dikarya</taxon>
        <taxon>Ascomycota</taxon>
        <taxon>Pezizomycotina</taxon>
        <taxon>Lecanoromycetes</taxon>
        <taxon>OSLEUM clade</taxon>
        <taxon>Lecanoromycetidae</taxon>
        <taxon>Lecanorales</taxon>
        <taxon>Lecanorineae</taxon>
        <taxon>Parmeliaceae</taxon>
        <taxon>Imshaugia</taxon>
    </lineage>
</organism>
<dbReference type="Gene3D" id="3.90.1300.10">
    <property type="entry name" value="Amidase signature (AS) domain"/>
    <property type="match status" value="1"/>
</dbReference>
<name>A0A8H3G2L3_9LECA</name>
<gene>
    <name evidence="1" type="ORF">IMSHALPRED_010095</name>
</gene>
<comment type="caution">
    <text evidence="1">The sequence shown here is derived from an EMBL/GenBank/DDBJ whole genome shotgun (WGS) entry which is preliminary data.</text>
</comment>
<dbReference type="PANTHER" id="PTHR42678">
    <property type="entry name" value="AMIDASE"/>
    <property type="match status" value="1"/>
</dbReference>
<accession>A0A8H3G2L3</accession>
<keyword evidence="2" id="KW-1185">Reference proteome</keyword>
<dbReference type="InterPro" id="IPR036928">
    <property type="entry name" value="AS_sf"/>
</dbReference>